<name>J9UQC8_BRAPL</name>
<dbReference type="AlphaFoldDB" id="J9UQC8"/>
<dbReference type="Proteomes" id="UP000007346">
    <property type="component" value="Chromosome"/>
</dbReference>
<evidence type="ECO:0000313" key="2">
    <source>
        <dbReference type="Proteomes" id="UP000007346"/>
    </source>
</evidence>
<dbReference type="PATRIC" id="fig|1133568.3.peg.1985"/>
<gene>
    <name evidence="1" type="ORF">B2904_orf1986</name>
</gene>
<accession>J9UQC8</accession>
<organism evidence="1 2">
    <name type="scientific">Brachyspira pilosicoli B2904</name>
    <dbReference type="NCBI Taxonomy" id="1133568"/>
    <lineage>
        <taxon>Bacteria</taxon>
        <taxon>Pseudomonadati</taxon>
        <taxon>Spirochaetota</taxon>
        <taxon>Spirochaetia</taxon>
        <taxon>Brachyspirales</taxon>
        <taxon>Brachyspiraceae</taxon>
        <taxon>Brachyspira</taxon>
    </lineage>
</organism>
<sequence>MIEAVIHYYDIDNEFRRINDILGILKYKYKNINIRYKKVRKENELFVSINNEKLDCNQSLGFYMQTIEHILNNKTATIFLDEEDCY</sequence>
<reference evidence="1 2" key="1">
    <citation type="journal article" date="2012" name="BMC Genomics">
        <title>Comparative genomics of Brachyspira pilosicoli strains: genome rearrangements, reductions and correlation of genetic compliment with phenotypic diversity.</title>
        <authorList>
            <person name="Mappley L.J."/>
            <person name="Black M.L."/>
            <person name="Abuoun M."/>
            <person name="Darby A.C."/>
            <person name="Woodward M.J."/>
            <person name="Parkhill J."/>
            <person name="Turner A.K."/>
            <person name="Bellgard M.I."/>
            <person name="La T."/>
            <person name="Phillips N.D."/>
            <person name="La Ragione R.M."/>
            <person name="Hampson D.J."/>
        </authorList>
    </citation>
    <scope>NUCLEOTIDE SEQUENCE [LARGE SCALE GENOMIC DNA]</scope>
    <source>
        <strain evidence="1">B2904</strain>
    </source>
</reference>
<dbReference type="KEGG" id="bpj:B2904_orf1986"/>
<dbReference type="HOGENOM" id="CLU_2647410_0_0_12"/>
<proteinExistence type="predicted"/>
<dbReference type="RefSeq" id="WP_014936455.1">
    <property type="nucleotide sequence ID" value="NC_018607.1"/>
</dbReference>
<protein>
    <submittedName>
        <fullName evidence="1">Uncharacterized protein</fullName>
    </submittedName>
</protein>
<dbReference type="EMBL" id="CP003490">
    <property type="protein sequence ID" value="AFR71315.1"/>
    <property type="molecule type" value="Genomic_DNA"/>
</dbReference>
<evidence type="ECO:0000313" key="1">
    <source>
        <dbReference type="EMBL" id="AFR71315.1"/>
    </source>
</evidence>